<keyword evidence="7 14" id="KW-0479">Metal-binding</keyword>
<dbReference type="CDD" id="cd11056">
    <property type="entry name" value="CYP6-like"/>
    <property type="match status" value="1"/>
</dbReference>
<dbReference type="EMBL" id="JBDJPC010000007">
    <property type="protein sequence ID" value="KAL1494592.1"/>
    <property type="molecule type" value="Genomic_DNA"/>
</dbReference>
<dbReference type="GO" id="GO:0004497">
    <property type="term" value="F:monooxygenase activity"/>
    <property type="evidence" value="ECO:0007669"/>
    <property type="project" value="UniProtKB-KW"/>
</dbReference>
<keyword evidence="17" id="KW-1185">Reference proteome</keyword>
<evidence type="ECO:0000256" key="1">
    <source>
        <dbReference type="ARBA" id="ARBA00001971"/>
    </source>
</evidence>
<evidence type="ECO:0000313" key="16">
    <source>
        <dbReference type="EMBL" id="KAL1494592.1"/>
    </source>
</evidence>
<evidence type="ECO:0000256" key="15">
    <source>
        <dbReference type="RuleBase" id="RU000461"/>
    </source>
</evidence>
<dbReference type="GO" id="GO:0005789">
    <property type="term" value="C:endoplasmic reticulum membrane"/>
    <property type="evidence" value="ECO:0007669"/>
    <property type="project" value="UniProtKB-SubCell"/>
</dbReference>
<keyword evidence="8" id="KW-0256">Endoplasmic reticulum</keyword>
<evidence type="ECO:0000256" key="13">
    <source>
        <dbReference type="ARBA" id="ARBA00023136"/>
    </source>
</evidence>
<dbReference type="Proteomes" id="UP001566132">
    <property type="component" value="Unassembled WGS sequence"/>
</dbReference>
<comment type="subcellular location">
    <subcellularLocation>
        <location evidence="4">Endoplasmic reticulum membrane</location>
        <topology evidence="4">Peripheral membrane protein</topology>
    </subcellularLocation>
    <subcellularLocation>
        <location evidence="3">Microsome membrane</location>
        <topology evidence="3">Peripheral membrane protein</topology>
    </subcellularLocation>
</comment>
<proteinExistence type="inferred from homology"/>
<comment type="similarity">
    <text evidence="5 15">Belongs to the cytochrome P450 family.</text>
</comment>
<dbReference type="Gene3D" id="1.10.630.10">
    <property type="entry name" value="Cytochrome P450"/>
    <property type="match status" value="1"/>
</dbReference>
<evidence type="ECO:0000256" key="7">
    <source>
        <dbReference type="ARBA" id="ARBA00022723"/>
    </source>
</evidence>
<dbReference type="SUPFAM" id="SSF48264">
    <property type="entry name" value="Cytochrome P450"/>
    <property type="match status" value="1"/>
</dbReference>
<evidence type="ECO:0000256" key="4">
    <source>
        <dbReference type="ARBA" id="ARBA00004406"/>
    </source>
</evidence>
<evidence type="ECO:0000256" key="6">
    <source>
        <dbReference type="ARBA" id="ARBA00022617"/>
    </source>
</evidence>
<evidence type="ECO:0000256" key="14">
    <source>
        <dbReference type="PIRSR" id="PIRSR602403-1"/>
    </source>
</evidence>
<evidence type="ECO:0000256" key="2">
    <source>
        <dbReference type="ARBA" id="ARBA00003690"/>
    </source>
</evidence>
<evidence type="ECO:0000256" key="10">
    <source>
        <dbReference type="ARBA" id="ARBA00023002"/>
    </source>
</evidence>
<dbReference type="GO" id="GO:0046872">
    <property type="term" value="F:metal ion binding"/>
    <property type="evidence" value="ECO:0007669"/>
    <property type="project" value="UniProtKB-KW"/>
</dbReference>
<keyword evidence="6 14" id="KW-0349">Heme</keyword>
<dbReference type="PRINTS" id="PR00385">
    <property type="entry name" value="P450"/>
</dbReference>
<organism evidence="16 17">
    <name type="scientific">Hypothenemus hampei</name>
    <name type="common">Coffee berry borer</name>
    <dbReference type="NCBI Taxonomy" id="57062"/>
    <lineage>
        <taxon>Eukaryota</taxon>
        <taxon>Metazoa</taxon>
        <taxon>Ecdysozoa</taxon>
        <taxon>Arthropoda</taxon>
        <taxon>Hexapoda</taxon>
        <taxon>Insecta</taxon>
        <taxon>Pterygota</taxon>
        <taxon>Neoptera</taxon>
        <taxon>Endopterygota</taxon>
        <taxon>Coleoptera</taxon>
        <taxon>Polyphaga</taxon>
        <taxon>Cucujiformia</taxon>
        <taxon>Curculionidae</taxon>
        <taxon>Scolytinae</taxon>
        <taxon>Hypothenemus</taxon>
    </lineage>
</organism>
<reference evidence="16 17" key="1">
    <citation type="submission" date="2024-05" db="EMBL/GenBank/DDBJ databases">
        <title>Genetic variation in Jamaican populations of the coffee berry borer (Hypothenemus hampei).</title>
        <authorList>
            <person name="Errbii M."/>
            <person name="Myrie A."/>
        </authorList>
    </citation>
    <scope>NUCLEOTIDE SEQUENCE [LARGE SCALE GENOMIC DNA]</scope>
    <source>
        <strain evidence="16">JA-Hopewell-2020-01-JO</strain>
        <tissue evidence="16">Whole body</tissue>
    </source>
</reference>
<comment type="function">
    <text evidence="2">May be involved in the metabolism of insect hormones and in the breakdown of synthetic insecticides.</text>
</comment>
<feature type="binding site" description="axial binding residue" evidence="14">
    <location>
        <position position="416"/>
    </location>
    <ligand>
        <name>heme</name>
        <dbReference type="ChEBI" id="CHEBI:30413"/>
    </ligand>
    <ligandPart>
        <name>Fe</name>
        <dbReference type="ChEBI" id="CHEBI:18248"/>
    </ligandPart>
</feature>
<dbReference type="InterPro" id="IPR036396">
    <property type="entry name" value="Cyt_P450_sf"/>
</dbReference>
<evidence type="ECO:0000256" key="12">
    <source>
        <dbReference type="ARBA" id="ARBA00023033"/>
    </source>
</evidence>
<dbReference type="FunFam" id="1.10.630.10:FF:000042">
    <property type="entry name" value="Cytochrome P450"/>
    <property type="match status" value="1"/>
</dbReference>
<dbReference type="InterPro" id="IPR002403">
    <property type="entry name" value="Cyt_P450_E_grp-IV"/>
</dbReference>
<keyword evidence="12 15" id="KW-0503">Monooxygenase</keyword>
<dbReference type="InterPro" id="IPR017972">
    <property type="entry name" value="Cyt_P450_CS"/>
</dbReference>
<keyword evidence="13" id="KW-0472">Membrane</keyword>
<gene>
    <name evidence="16" type="ORF">ABEB36_010165</name>
</gene>
<name>A0ABD1EIQ9_HYPHA</name>
<evidence type="ECO:0000256" key="8">
    <source>
        <dbReference type="ARBA" id="ARBA00022824"/>
    </source>
</evidence>
<sequence>MSFLGNIIMRHMKDLNGLHFIFRKLNMGDKINKIYSEQTRNGHDYVGLYFFSRKAFLPLDPQLIKDILGKDFQYFSDRGIYYDEVNDPLSAHLFSIAGSKWKNLRAKLTPAYSPVKLKGMFDIILNCGQQMLDVLCEKSETTKDVEIKEILARYSTDVIGCCAFGLDCNTLKEPEAEFRRMGRRAFTQTIGDVVKMIVIRSFPPLAKLLGIGVFPKNVTNFFRTVVNDTISFREKFNIERPDFMQLLIELKNNGPEPGTALTIDEAAAQAFIFFLAGFETTSTTTSFALFELARDQIIQKKAREEAFRIMTKHQGKITYDSLMELKYLDMIVNETLRKYPPAPVFLRKCTKRYSIMETGKFIEEGQSVLIPCLGLHRDPKYFPNPELFDPDRFSDENKGKVIDGTYIPFGAGPRNCIGMRFAMIQAKIALILCILNFEFSLSTRTKLPLKMETKGIILTPIGGLWIEFKRRKPSNT</sequence>
<dbReference type="PANTHER" id="PTHR24292">
    <property type="entry name" value="CYTOCHROME P450"/>
    <property type="match status" value="1"/>
</dbReference>
<evidence type="ECO:0000256" key="9">
    <source>
        <dbReference type="ARBA" id="ARBA00022848"/>
    </source>
</evidence>
<dbReference type="InterPro" id="IPR001128">
    <property type="entry name" value="Cyt_P450"/>
</dbReference>
<dbReference type="InterPro" id="IPR050476">
    <property type="entry name" value="Insect_CytP450_Detox"/>
</dbReference>
<comment type="caution">
    <text evidence="16">The sequence shown here is derived from an EMBL/GenBank/DDBJ whole genome shotgun (WGS) entry which is preliminary data.</text>
</comment>
<evidence type="ECO:0000313" key="17">
    <source>
        <dbReference type="Proteomes" id="UP001566132"/>
    </source>
</evidence>
<protein>
    <recommendedName>
        <fullName evidence="18">Cytochrome P450</fullName>
    </recommendedName>
</protein>
<dbReference type="Pfam" id="PF00067">
    <property type="entry name" value="p450"/>
    <property type="match status" value="1"/>
</dbReference>
<evidence type="ECO:0000256" key="5">
    <source>
        <dbReference type="ARBA" id="ARBA00010617"/>
    </source>
</evidence>
<keyword evidence="11 14" id="KW-0408">Iron</keyword>
<comment type="cofactor">
    <cofactor evidence="1 14">
        <name>heme</name>
        <dbReference type="ChEBI" id="CHEBI:30413"/>
    </cofactor>
</comment>
<dbReference type="AlphaFoldDB" id="A0ABD1EIQ9"/>
<accession>A0ABD1EIQ9</accession>
<dbReference type="PRINTS" id="PR00465">
    <property type="entry name" value="EP450IV"/>
</dbReference>
<dbReference type="PROSITE" id="PS00086">
    <property type="entry name" value="CYTOCHROME_P450"/>
    <property type="match status" value="1"/>
</dbReference>
<evidence type="ECO:0000256" key="3">
    <source>
        <dbReference type="ARBA" id="ARBA00004174"/>
    </source>
</evidence>
<evidence type="ECO:0000256" key="11">
    <source>
        <dbReference type="ARBA" id="ARBA00023004"/>
    </source>
</evidence>
<evidence type="ECO:0008006" key="18">
    <source>
        <dbReference type="Google" id="ProtNLM"/>
    </source>
</evidence>
<keyword evidence="9" id="KW-0492">Microsome</keyword>
<keyword evidence="10 15" id="KW-0560">Oxidoreductase</keyword>
<dbReference type="PANTHER" id="PTHR24292:SF103">
    <property type="entry name" value="CYTOCHROME P450 6BS1"/>
    <property type="match status" value="1"/>
</dbReference>